<feature type="non-terminal residue" evidence="1">
    <location>
        <position position="41"/>
    </location>
</feature>
<dbReference type="EMBL" id="CH473953">
    <property type="protein sequence ID" value="EDM11724.1"/>
    <property type="molecule type" value="Genomic_DNA"/>
</dbReference>
<dbReference type="AlphaFoldDB" id="A6HWZ3"/>
<protein>
    <submittedName>
        <fullName evidence="1">RCG48599</fullName>
    </submittedName>
</protein>
<proteinExistence type="predicted"/>
<gene>
    <name evidence="1" type="ORF">rCG_48599</name>
</gene>
<name>A6HWZ3_RAT</name>
<evidence type="ECO:0000313" key="1">
    <source>
        <dbReference type="EMBL" id="EDM11724.1"/>
    </source>
</evidence>
<dbReference type="Proteomes" id="UP000234681">
    <property type="component" value="Chromosome 1"/>
</dbReference>
<reference evidence="2" key="1">
    <citation type="submission" date="2005-09" db="EMBL/GenBank/DDBJ databases">
        <authorList>
            <person name="Mural R.J."/>
            <person name="Li P.W."/>
            <person name="Adams M.D."/>
            <person name="Amanatides P.G."/>
            <person name="Baden-Tillson H."/>
            <person name="Barnstead M."/>
            <person name="Chin S.H."/>
            <person name="Dew I."/>
            <person name="Evans C.A."/>
            <person name="Ferriera S."/>
            <person name="Flanigan M."/>
            <person name="Fosler C."/>
            <person name="Glodek A."/>
            <person name="Gu Z."/>
            <person name="Holt R.A."/>
            <person name="Jennings D."/>
            <person name="Kraft C.L."/>
            <person name="Lu F."/>
            <person name="Nguyen T."/>
            <person name="Nusskern D.R."/>
            <person name="Pfannkoch C.M."/>
            <person name="Sitter C."/>
            <person name="Sutton G.G."/>
            <person name="Venter J.C."/>
            <person name="Wang Z."/>
            <person name="Woodage T."/>
            <person name="Zheng X.H."/>
            <person name="Zhong F."/>
        </authorList>
    </citation>
    <scope>NUCLEOTIDE SEQUENCE [LARGE SCALE GENOMIC DNA]</scope>
    <source>
        <strain>BN</strain>
        <strain evidence="2">Sprague-Dawley</strain>
    </source>
</reference>
<evidence type="ECO:0000313" key="2">
    <source>
        <dbReference type="Proteomes" id="UP000234681"/>
    </source>
</evidence>
<accession>A6HWZ3</accession>
<organism evidence="1 2">
    <name type="scientific">Rattus norvegicus</name>
    <name type="common">Rat</name>
    <dbReference type="NCBI Taxonomy" id="10116"/>
    <lineage>
        <taxon>Eukaryota</taxon>
        <taxon>Metazoa</taxon>
        <taxon>Chordata</taxon>
        <taxon>Craniata</taxon>
        <taxon>Vertebrata</taxon>
        <taxon>Euteleostomi</taxon>
        <taxon>Mammalia</taxon>
        <taxon>Eutheria</taxon>
        <taxon>Euarchontoglires</taxon>
        <taxon>Glires</taxon>
        <taxon>Rodentia</taxon>
        <taxon>Myomorpha</taxon>
        <taxon>Muroidea</taxon>
        <taxon>Muridae</taxon>
        <taxon>Murinae</taxon>
        <taxon>Rattus</taxon>
    </lineage>
</organism>
<sequence>MPACPSSAGWRPAARGPGWMRSTLSSAAVRPQLSSRELEFP</sequence>